<keyword evidence="3" id="KW-1185">Reference proteome</keyword>
<protein>
    <submittedName>
        <fullName evidence="2">Uncharacterized protein</fullName>
    </submittedName>
</protein>
<reference evidence="3" key="1">
    <citation type="submission" date="2016-03" db="EMBL/GenBank/DDBJ databases">
        <authorList>
            <person name="Guldener U."/>
        </authorList>
    </citation>
    <scope>NUCLEOTIDE SEQUENCE [LARGE SCALE GENOMIC DNA]</scope>
    <source>
        <strain evidence="3">04CH-RAC-A.6.1</strain>
    </source>
</reference>
<dbReference type="OrthoDB" id="3559616at2759"/>
<evidence type="ECO:0000313" key="2">
    <source>
        <dbReference type="EMBL" id="CZT08222.1"/>
    </source>
</evidence>
<evidence type="ECO:0000313" key="3">
    <source>
        <dbReference type="Proteomes" id="UP000178912"/>
    </source>
</evidence>
<gene>
    <name evidence="2" type="ORF">RAG0_13370</name>
</gene>
<feature type="transmembrane region" description="Helical" evidence="1">
    <location>
        <begin position="84"/>
        <end position="102"/>
    </location>
</feature>
<keyword evidence="1" id="KW-0472">Membrane</keyword>
<organism evidence="2 3">
    <name type="scientific">Rhynchosporium agropyri</name>
    <dbReference type="NCBI Taxonomy" id="914238"/>
    <lineage>
        <taxon>Eukaryota</taxon>
        <taxon>Fungi</taxon>
        <taxon>Dikarya</taxon>
        <taxon>Ascomycota</taxon>
        <taxon>Pezizomycotina</taxon>
        <taxon>Leotiomycetes</taxon>
        <taxon>Helotiales</taxon>
        <taxon>Ploettnerulaceae</taxon>
        <taxon>Rhynchosporium</taxon>
    </lineage>
</organism>
<sequence>MFDSQAIEAADEEGVDEYGFGAAVLDFYRKEVSKAHDSRMNHYDQSLHADTKLKIDPTFRGGDRVSNAHILKAIMFRAKFQRSCLGLVLFLYEHGLITLAGLQEPMYVNNPPNPEIGSVFCALATFEIFSRSMYFPFETYTEIFGYYNVLAWLATVVVRGAVVRDMWYLMERIRQYGDGELGDIDIDELKSSWPKGKLIEVDPRAGVAPAWEEEGYWPAFCFWLPHSMGTITDLQQVYKYFDEEYFLPFEKLFYSYFRLNLPVSQPLAGKKRNRINRSRRR</sequence>
<dbReference type="Proteomes" id="UP000178912">
    <property type="component" value="Unassembled WGS sequence"/>
</dbReference>
<evidence type="ECO:0000256" key="1">
    <source>
        <dbReference type="SAM" id="Phobius"/>
    </source>
</evidence>
<keyword evidence="1" id="KW-1133">Transmembrane helix</keyword>
<keyword evidence="1" id="KW-0812">Transmembrane</keyword>
<accession>A0A1E1LCR2</accession>
<proteinExistence type="predicted"/>
<dbReference type="AlphaFoldDB" id="A0A1E1LCR2"/>
<feature type="transmembrane region" description="Helical" evidence="1">
    <location>
        <begin position="143"/>
        <end position="162"/>
    </location>
</feature>
<name>A0A1E1LCR2_9HELO</name>
<dbReference type="EMBL" id="FJUX01000103">
    <property type="protein sequence ID" value="CZT08222.1"/>
    <property type="molecule type" value="Genomic_DNA"/>
</dbReference>